<keyword evidence="2" id="KW-1185">Reference proteome</keyword>
<dbReference type="AlphaFoldDB" id="A0A8X6U3Y1"/>
<gene>
    <name evidence="1" type="primary">AVEN_70066_1</name>
    <name evidence="1" type="ORF">NPIL_77591</name>
</gene>
<proteinExistence type="predicted"/>
<evidence type="ECO:0000313" key="1">
    <source>
        <dbReference type="EMBL" id="GFT72526.1"/>
    </source>
</evidence>
<organism evidence="1 2">
    <name type="scientific">Nephila pilipes</name>
    <name type="common">Giant wood spider</name>
    <name type="synonym">Nephila maculata</name>
    <dbReference type="NCBI Taxonomy" id="299642"/>
    <lineage>
        <taxon>Eukaryota</taxon>
        <taxon>Metazoa</taxon>
        <taxon>Ecdysozoa</taxon>
        <taxon>Arthropoda</taxon>
        <taxon>Chelicerata</taxon>
        <taxon>Arachnida</taxon>
        <taxon>Araneae</taxon>
        <taxon>Araneomorphae</taxon>
        <taxon>Entelegynae</taxon>
        <taxon>Araneoidea</taxon>
        <taxon>Nephilidae</taxon>
        <taxon>Nephila</taxon>
    </lineage>
</organism>
<evidence type="ECO:0000313" key="2">
    <source>
        <dbReference type="Proteomes" id="UP000887013"/>
    </source>
</evidence>
<accession>A0A8X6U3Y1</accession>
<dbReference type="EMBL" id="BMAW01116875">
    <property type="protein sequence ID" value="GFT72526.1"/>
    <property type="molecule type" value="Genomic_DNA"/>
</dbReference>
<comment type="caution">
    <text evidence="1">The sequence shown here is derived from an EMBL/GenBank/DDBJ whole genome shotgun (WGS) entry which is preliminary data.</text>
</comment>
<dbReference type="OrthoDB" id="6409888at2759"/>
<sequence length="132" mass="15223">MRTNSSVYPSDSMEMNETHRYDNDYQRSMLAVDMSKRTHGLHTADSNIRRHDRRGRRTTVACVPHSSMSTLEDNDIGVDRKVHHQSWSELSSYGLFRESGVGKSSRSRAKINSSEEIFLEDVQDEVSFINRL</sequence>
<protein>
    <submittedName>
        <fullName evidence="1">Uncharacterized protein</fullName>
    </submittedName>
</protein>
<name>A0A8X6U3Y1_NEPPI</name>
<dbReference type="Proteomes" id="UP000887013">
    <property type="component" value="Unassembled WGS sequence"/>
</dbReference>
<reference evidence="1" key="1">
    <citation type="submission" date="2020-08" db="EMBL/GenBank/DDBJ databases">
        <title>Multicomponent nature underlies the extraordinary mechanical properties of spider dragline silk.</title>
        <authorList>
            <person name="Kono N."/>
            <person name="Nakamura H."/>
            <person name="Mori M."/>
            <person name="Yoshida Y."/>
            <person name="Ohtoshi R."/>
            <person name="Malay A.D."/>
            <person name="Moran D.A.P."/>
            <person name="Tomita M."/>
            <person name="Numata K."/>
            <person name="Arakawa K."/>
        </authorList>
    </citation>
    <scope>NUCLEOTIDE SEQUENCE</scope>
</reference>